<comment type="caution">
    <text evidence="1">The sequence shown here is derived from an EMBL/GenBank/DDBJ whole genome shotgun (WGS) entry which is preliminary data.</text>
</comment>
<protein>
    <submittedName>
        <fullName evidence="1">Uncharacterized protein</fullName>
    </submittedName>
</protein>
<gene>
    <name evidence="1" type="ORF">GCM10019016_025930</name>
</gene>
<organism evidence="1 2">
    <name type="scientific">Streptomyces prasinosporus</name>
    <dbReference type="NCBI Taxonomy" id="68256"/>
    <lineage>
        <taxon>Bacteria</taxon>
        <taxon>Bacillati</taxon>
        <taxon>Actinomycetota</taxon>
        <taxon>Actinomycetes</taxon>
        <taxon>Kitasatosporales</taxon>
        <taxon>Streptomycetaceae</taxon>
        <taxon>Streptomyces</taxon>
        <taxon>Streptomyces albogriseolus group</taxon>
    </lineage>
</organism>
<evidence type="ECO:0000313" key="1">
    <source>
        <dbReference type="EMBL" id="GAA3495493.1"/>
    </source>
</evidence>
<proteinExistence type="predicted"/>
<evidence type="ECO:0000313" key="2">
    <source>
        <dbReference type="Proteomes" id="UP001501455"/>
    </source>
</evidence>
<dbReference type="EMBL" id="BAAAXF010000018">
    <property type="protein sequence ID" value="GAA3495493.1"/>
    <property type="molecule type" value="Genomic_DNA"/>
</dbReference>
<reference evidence="2" key="1">
    <citation type="journal article" date="2019" name="Int. J. Syst. Evol. Microbiol.">
        <title>The Global Catalogue of Microorganisms (GCM) 10K type strain sequencing project: providing services to taxonomists for standard genome sequencing and annotation.</title>
        <authorList>
            <consortium name="The Broad Institute Genomics Platform"/>
            <consortium name="The Broad Institute Genome Sequencing Center for Infectious Disease"/>
            <person name="Wu L."/>
            <person name="Ma J."/>
        </authorList>
    </citation>
    <scope>NUCLEOTIDE SEQUENCE [LARGE SCALE GENOMIC DNA]</scope>
    <source>
        <strain evidence="2">JCM 4816</strain>
    </source>
</reference>
<dbReference type="Proteomes" id="UP001501455">
    <property type="component" value="Unassembled WGS sequence"/>
</dbReference>
<keyword evidence="2" id="KW-1185">Reference proteome</keyword>
<name>A0ABP6TLV3_9ACTN</name>
<sequence length="169" mass="19317">MVNREATYTLDTLRALDPAVRTDVLRVLDQVVDDLPAHWSRGRGVPQLLVSLDGHGGARTERTGLRELSRHGYLDELHRWVDAVPWERARERGCAALVYGDRVHARINRIGPFGAPRFVPDTRAHVRLAHQDVRGTLGFTFPFRTEGRLFPRLVFHDWVPETLGRARSR</sequence>
<accession>A0ABP6TLV3</accession>